<evidence type="ECO:0000313" key="15">
    <source>
        <dbReference type="EMBL" id="CAH2016352.1"/>
    </source>
</evidence>
<dbReference type="Gene3D" id="3.30.40.10">
    <property type="entry name" value="Zinc/RING finger domain, C3HC4 (zinc finger)"/>
    <property type="match status" value="1"/>
</dbReference>
<comment type="function">
    <text evidence="10">Stabilizes the cyclin H-CDK7 complex to form a functional CDK-activating kinase (CAK) enzymatic complex.</text>
</comment>
<dbReference type="InterPro" id="IPR001841">
    <property type="entry name" value="Znf_RING"/>
</dbReference>
<dbReference type="AlphaFoldDB" id="A0A9P0M687"/>
<comment type="subcellular location">
    <subcellularLocation>
        <location evidence="1 10">Nucleus</location>
    </subcellularLocation>
</comment>
<proteinExistence type="predicted"/>
<keyword evidence="12" id="KW-0175">Coiled coil</keyword>
<evidence type="ECO:0000256" key="5">
    <source>
        <dbReference type="ARBA" id="ARBA00023242"/>
    </source>
</evidence>
<evidence type="ECO:0000256" key="4">
    <source>
        <dbReference type="ARBA" id="ARBA00022833"/>
    </source>
</evidence>
<sequence length="316" mass="36300">MDDFTCPRCRTSKFQNPSLKMMVNVCGHGLCESCVDLLFLKGSGSCPECKIPLRRNNFRVQLFEDAAVEKEVDIRKRVLRDFNKKEEDFATLKEYNDYLEEVESIIYNLSNNIDVVNTNKRIEQYKRDNKEQIMKNKGKLGREEYELEELLELEKQLEEQRKKEIQMEEIETKKKKIQDKEALIDELMFSNADAKNIIETFAQQAQQAKEESVDKLPSRATKFSTGIQIGQRSNTTFLPVPTDEGPLYTYKPIILSVDGPKPPTTDEILSKGFINHVRPETEQGRAGGFRSIIACSRALQDSMSGLFHSKKSSTVH</sequence>
<dbReference type="PANTHER" id="PTHR12683">
    <property type="entry name" value="CDK-ACTIVATING KINASE ASSEMBLY FACTOR MAT1"/>
    <property type="match status" value="1"/>
</dbReference>
<dbReference type="CDD" id="cd16517">
    <property type="entry name" value="RING-HC_MAT1"/>
    <property type="match status" value="1"/>
</dbReference>
<dbReference type="Pfam" id="PF06391">
    <property type="entry name" value="MAT1"/>
    <property type="match status" value="1"/>
</dbReference>
<dbReference type="EMBL" id="CAKOFQ010008877">
    <property type="protein sequence ID" value="CAH2016352.1"/>
    <property type="molecule type" value="Genomic_DNA"/>
</dbReference>
<keyword evidence="16" id="KW-1185">Reference proteome</keyword>
<dbReference type="GO" id="GO:0005675">
    <property type="term" value="C:transcription factor TFIIH holo complex"/>
    <property type="evidence" value="ECO:0007669"/>
    <property type="project" value="UniProtKB-UniRule"/>
</dbReference>
<dbReference type="PIRSF" id="PIRSF003338">
    <property type="entry name" value="MAT1_metazoa"/>
    <property type="match status" value="1"/>
</dbReference>
<evidence type="ECO:0000256" key="10">
    <source>
        <dbReference type="PIRNR" id="PIRNR003338"/>
    </source>
</evidence>
<dbReference type="EMBL" id="CAKOFQ010007933">
    <property type="protein sequence ID" value="CAH2009949.1"/>
    <property type="molecule type" value="Genomic_DNA"/>
</dbReference>
<feature type="domain" description="RING-type" evidence="13">
    <location>
        <begin position="6"/>
        <end position="50"/>
    </location>
</feature>
<keyword evidence="4" id="KW-0862">Zinc</keyword>
<keyword evidence="10" id="KW-0131">Cell cycle</keyword>
<keyword evidence="10" id="KW-0805">Transcription regulation</keyword>
<dbReference type="InterPro" id="IPR017907">
    <property type="entry name" value="Znf_RING_CS"/>
</dbReference>
<accession>A0A9P0M687</accession>
<dbReference type="SMART" id="SM00184">
    <property type="entry name" value="RING"/>
    <property type="match status" value="1"/>
</dbReference>
<gene>
    <name evidence="14" type="ORF">ACAOBT_LOCUS31220</name>
    <name evidence="15" type="ORF">ACAOBT_LOCUS35303</name>
</gene>
<dbReference type="GO" id="GO:0006357">
    <property type="term" value="P:regulation of transcription by RNA polymerase II"/>
    <property type="evidence" value="ECO:0007669"/>
    <property type="project" value="TreeGrafter"/>
</dbReference>
<comment type="subunit">
    <text evidence="10">Associates with CDK7 and cyclin H.</text>
</comment>
<dbReference type="GO" id="GO:0061575">
    <property type="term" value="F:cyclin-dependent protein serine/threonine kinase activator activity"/>
    <property type="evidence" value="ECO:0007669"/>
    <property type="project" value="UniProtKB-UniRule"/>
</dbReference>
<evidence type="ECO:0000256" key="11">
    <source>
        <dbReference type="PROSITE-ProRule" id="PRU00175"/>
    </source>
</evidence>
<dbReference type="InterPro" id="IPR013083">
    <property type="entry name" value="Znf_RING/FYVE/PHD"/>
</dbReference>
<dbReference type="InterPro" id="IPR015877">
    <property type="entry name" value="MAT1_centre"/>
</dbReference>
<evidence type="ECO:0000256" key="8">
    <source>
        <dbReference type="ARBA" id="ARBA00077720"/>
    </source>
</evidence>
<dbReference type="InterPro" id="IPR004575">
    <property type="entry name" value="MAT1/Tfb3"/>
</dbReference>
<comment type="caution">
    <text evidence="14">The sequence shown here is derived from an EMBL/GenBank/DDBJ whole genome shotgun (WGS) entry which is preliminary data.</text>
</comment>
<reference evidence="14" key="1">
    <citation type="submission" date="2022-03" db="EMBL/GenBank/DDBJ databases">
        <authorList>
            <person name="Sayadi A."/>
        </authorList>
    </citation>
    <scope>NUCLEOTIDE SEQUENCE</scope>
</reference>
<feature type="coiled-coil region" evidence="12">
    <location>
        <begin position="140"/>
        <end position="211"/>
    </location>
</feature>
<dbReference type="Proteomes" id="UP001152888">
    <property type="component" value="Unassembled WGS sequence"/>
</dbReference>
<evidence type="ECO:0000256" key="6">
    <source>
        <dbReference type="ARBA" id="ARBA00074719"/>
    </source>
</evidence>
<keyword evidence="10" id="KW-0804">Transcription</keyword>
<dbReference type="FunFam" id="3.30.40.10:FF:000037">
    <property type="entry name" value="Cdk-activating kinase assembly factor MAT1, centre"/>
    <property type="match status" value="1"/>
</dbReference>
<evidence type="ECO:0000256" key="12">
    <source>
        <dbReference type="SAM" id="Coils"/>
    </source>
</evidence>
<dbReference type="GO" id="GO:0008270">
    <property type="term" value="F:zinc ion binding"/>
    <property type="evidence" value="ECO:0007669"/>
    <property type="project" value="UniProtKB-KW"/>
</dbReference>
<dbReference type="PROSITE" id="PS50089">
    <property type="entry name" value="ZF_RING_2"/>
    <property type="match status" value="1"/>
</dbReference>
<dbReference type="InterPro" id="IPR057657">
    <property type="entry name" value="MAT1_CAK-anch"/>
</dbReference>
<name>A0A9P0M687_ACAOB</name>
<keyword evidence="2" id="KW-0479">Metal-binding</keyword>
<dbReference type="SUPFAM" id="SSF57850">
    <property type="entry name" value="RING/U-box"/>
    <property type="match status" value="1"/>
</dbReference>
<evidence type="ECO:0000313" key="16">
    <source>
        <dbReference type="Proteomes" id="UP001152888"/>
    </source>
</evidence>
<evidence type="ECO:0000259" key="13">
    <source>
        <dbReference type="PROSITE" id="PS50089"/>
    </source>
</evidence>
<dbReference type="Pfam" id="PF25811">
    <property type="entry name" value="CAK-anch_MAT1"/>
    <property type="match status" value="1"/>
</dbReference>
<dbReference type="NCBIfam" id="TIGR00570">
    <property type="entry name" value="cdk7"/>
    <property type="match status" value="1"/>
</dbReference>
<evidence type="ECO:0000313" key="14">
    <source>
        <dbReference type="EMBL" id="CAH2009949.1"/>
    </source>
</evidence>
<dbReference type="Pfam" id="PF17121">
    <property type="entry name" value="zf-C3HC4_5"/>
    <property type="match status" value="1"/>
</dbReference>
<keyword evidence="5 10" id="KW-0539">Nucleus</keyword>
<keyword evidence="3 11" id="KW-0863">Zinc-finger</keyword>
<dbReference type="PROSITE" id="PS00518">
    <property type="entry name" value="ZF_RING_1"/>
    <property type="match status" value="1"/>
</dbReference>
<evidence type="ECO:0000256" key="3">
    <source>
        <dbReference type="ARBA" id="ARBA00022771"/>
    </source>
</evidence>
<organism evidence="14 16">
    <name type="scientific">Acanthoscelides obtectus</name>
    <name type="common">Bean weevil</name>
    <name type="synonym">Bruchus obtectus</name>
    <dbReference type="NCBI Taxonomy" id="200917"/>
    <lineage>
        <taxon>Eukaryota</taxon>
        <taxon>Metazoa</taxon>
        <taxon>Ecdysozoa</taxon>
        <taxon>Arthropoda</taxon>
        <taxon>Hexapoda</taxon>
        <taxon>Insecta</taxon>
        <taxon>Pterygota</taxon>
        <taxon>Neoptera</taxon>
        <taxon>Endopterygota</taxon>
        <taxon>Coleoptera</taxon>
        <taxon>Polyphaga</taxon>
        <taxon>Cucujiformia</taxon>
        <taxon>Chrysomeloidea</taxon>
        <taxon>Chrysomelidae</taxon>
        <taxon>Bruchinae</taxon>
        <taxon>Bruchini</taxon>
        <taxon>Acanthoscelides</taxon>
    </lineage>
</organism>
<evidence type="ECO:0000256" key="1">
    <source>
        <dbReference type="ARBA" id="ARBA00004123"/>
    </source>
</evidence>
<evidence type="ECO:0000256" key="7">
    <source>
        <dbReference type="ARBA" id="ARBA00077380"/>
    </source>
</evidence>
<evidence type="ECO:0000256" key="2">
    <source>
        <dbReference type="ARBA" id="ARBA00022723"/>
    </source>
</evidence>
<dbReference type="OrthoDB" id="5963at2759"/>
<evidence type="ECO:0000256" key="9">
    <source>
        <dbReference type="ARBA" id="ARBA00083888"/>
    </source>
</evidence>
<protein>
    <recommendedName>
        <fullName evidence="6 10">CDK-activating kinase assembly factor MAT1</fullName>
    </recommendedName>
    <alternativeName>
        <fullName evidence="9 10">CDK7/cyclin-H assembly factor</fullName>
    </alternativeName>
    <alternativeName>
        <fullName evidence="7 10">Menage a trois</fullName>
    </alternativeName>
    <alternativeName>
        <fullName evidence="8 10">RING finger protein MAT1</fullName>
    </alternativeName>
</protein>
<dbReference type="GO" id="GO:0006289">
    <property type="term" value="P:nucleotide-excision repair"/>
    <property type="evidence" value="ECO:0007669"/>
    <property type="project" value="InterPro"/>
</dbReference>
<dbReference type="PANTHER" id="PTHR12683:SF13">
    <property type="entry name" value="CDK-ACTIVATING KINASE ASSEMBLY FACTOR MAT1"/>
    <property type="match status" value="1"/>
</dbReference>